<dbReference type="Proteomes" id="UP000001933">
    <property type="component" value="Chromosome"/>
</dbReference>
<dbReference type="FunCoup" id="Q2LPN8">
    <property type="interactions" value="86"/>
</dbReference>
<proteinExistence type="predicted"/>
<dbReference type="InParanoid" id="Q2LPN8"/>
<dbReference type="CDD" id="cd00144">
    <property type="entry name" value="MPP_PPP_family"/>
    <property type="match status" value="1"/>
</dbReference>
<dbReference type="STRING" id="56780.SYN_00526"/>
<dbReference type="PANTHER" id="PTHR42850">
    <property type="entry name" value="METALLOPHOSPHOESTERASE"/>
    <property type="match status" value="1"/>
</dbReference>
<accession>Q2LPN8</accession>
<dbReference type="Gene3D" id="3.60.21.10">
    <property type="match status" value="1"/>
</dbReference>
<dbReference type="InterPro" id="IPR029052">
    <property type="entry name" value="Metallo-depent_PP-like"/>
</dbReference>
<name>Q2LPN8_SYNAS</name>
<dbReference type="GO" id="GO:0005737">
    <property type="term" value="C:cytoplasm"/>
    <property type="evidence" value="ECO:0007669"/>
    <property type="project" value="TreeGrafter"/>
</dbReference>
<feature type="domain" description="Calcineurin-like phosphoesterase" evidence="1">
    <location>
        <begin position="3"/>
        <end position="179"/>
    </location>
</feature>
<reference evidence="2 3" key="1">
    <citation type="journal article" date="2007" name="Proc. Natl. Acad. Sci. U.S.A.">
        <title>The genome of Syntrophus aciditrophicus: life at the thermodynamic limit of microbial growth.</title>
        <authorList>
            <person name="McInerney M.J."/>
            <person name="Rohlin L."/>
            <person name="Mouttaki H."/>
            <person name="Kim U."/>
            <person name="Krupp R.S."/>
            <person name="Rios-Hernandez L."/>
            <person name="Sieber J."/>
            <person name="Struchtemeyer C.G."/>
            <person name="Bhattacharyya A."/>
            <person name="Campbell J.W."/>
            <person name="Gunsalus R.P."/>
        </authorList>
    </citation>
    <scope>NUCLEOTIDE SEQUENCE [LARGE SCALE GENOMIC DNA]</scope>
    <source>
        <strain evidence="2 3">SB</strain>
    </source>
</reference>
<dbReference type="GO" id="GO:0110154">
    <property type="term" value="P:RNA decapping"/>
    <property type="evidence" value="ECO:0007669"/>
    <property type="project" value="TreeGrafter"/>
</dbReference>
<dbReference type="AlphaFoldDB" id="Q2LPN8"/>
<dbReference type="EMBL" id="CP000252">
    <property type="protein sequence ID" value="ABC76243.1"/>
    <property type="molecule type" value="Genomic_DNA"/>
</dbReference>
<keyword evidence="3" id="KW-1185">Reference proteome</keyword>
<dbReference type="GO" id="GO:0016791">
    <property type="term" value="F:phosphatase activity"/>
    <property type="evidence" value="ECO:0007669"/>
    <property type="project" value="TreeGrafter"/>
</dbReference>
<dbReference type="InterPro" id="IPR004843">
    <property type="entry name" value="Calcineurin-like_PHP"/>
</dbReference>
<dbReference type="OrthoDB" id="9807890at2"/>
<dbReference type="Pfam" id="PF00149">
    <property type="entry name" value="Metallophos"/>
    <property type="match status" value="1"/>
</dbReference>
<evidence type="ECO:0000259" key="1">
    <source>
        <dbReference type="Pfam" id="PF00149"/>
    </source>
</evidence>
<dbReference type="InterPro" id="IPR050126">
    <property type="entry name" value="Ap4A_hydrolase"/>
</dbReference>
<dbReference type="SUPFAM" id="SSF56300">
    <property type="entry name" value="Metallo-dependent phosphatases"/>
    <property type="match status" value="1"/>
</dbReference>
<dbReference type="PANTHER" id="PTHR42850:SF4">
    <property type="entry name" value="ZINC-DEPENDENT ENDOPOLYPHOSPHATASE"/>
    <property type="match status" value="1"/>
</dbReference>
<protein>
    <submittedName>
        <fullName evidence="2">Calcineurin-like phosphoesterase</fullName>
    </submittedName>
</protein>
<dbReference type="RefSeq" id="WP_011416277.1">
    <property type="nucleotide sequence ID" value="NC_007759.1"/>
</dbReference>
<dbReference type="HOGENOM" id="CLU_023125_4_0_7"/>
<sequence>MGRIFAVGDIHGCLDQLKEMISLLDIDRNQDTLVFIGDYIDRGPDSKGVLDFILELKKEMKTVVCLRGNHEEMFLDFYLEQKNGPLFLLNGGRNTLSSYGMKKTDQGYAARLPDAHLHFLKTLPLYFEAGNFLFVHAGLRPGIPLKQQDPHDLLWIRDEFFLSHADFPRVVVFGHTPFPRPFLMENKIGIDTGAVYGGQLTCVRLPDGRFYQV</sequence>
<organism evidence="2 3">
    <name type="scientific">Syntrophus aciditrophicus (strain SB)</name>
    <dbReference type="NCBI Taxonomy" id="56780"/>
    <lineage>
        <taxon>Bacteria</taxon>
        <taxon>Pseudomonadati</taxon>
        <taxon>Thermodesulfobacteriota</taxon>
        <taxon>Syntrophia</taxon>
        <taxon>Syntrophales</taxon>
        <taxon>Syntrophaceae</taxon>
        <taxon>Syntrophus</taxon>
    </lineage>
</organism>
<dbReference type="eggNOG" id="COG0639">
    <property type="taxonomic scope" value="Bacteria"/>
</dbReference>
<dbReference type="KEGG" id="sat:SYN_00526"/>
<evidence type="ECO:0000313" key="3">
    <source>
        <dbReference type="Proteomes" id="UP000001933"/>
    </source>
</evidence>
<gene>
    <name evidence="2" type="ORF">SYN_00526</name>
</gene>
<evidence type="ECO:0000313" key="2">
    <source>
        <dbReference type="EMBL" id="ABC76243.1"/>
    </source>
</evidence>
<dbReference type="GO" id="GO:0008803">
    <property type="term" value="F:bis(5'-nucleosyl)-tetraphosphatase (symmetrical) activity"/>
    <property type="evidence" value="ECO:0007669"/>
    <property type="project" value="TreeGrafter"/>
</dbReference>